<gene>
    <name evidence="4" type="ORF">FH972_012226</name>
</gene>
<evidence type="ECO:0000256" key="1">
    <source>
        <dbReference type="SAM" id="MobiDB-lite"/>
    </source>
</evidence>
<name>A0A5N6R5I3_9ROSI</name>
<protein>
    <recommendedName>
        <fullName evidence="3">BLOC-1-related complex subunit 6 C-terminal helix domain-containing protein</fullName>
    </recommendedName>
</protein>
<accession>A0A5N6R5I3</accession>
<organism evidence="4 5">
    <name type="scientific">Carpinus fangiana</name>
    <dbReference type="NCBI Taxonomy" id="176857"/>
    <lineage>
        <taxon>Eukaryota</taxon>
        <taxon>Viridiplantae</taxon>
        <taxon>Streptophyta</taxon>
        <taxon>Embryophyta</taxon>
        <taxon>Tracheophyta</taxon>
        <taxon>Spermatophyta</taxon>
        <taxon>Magnoliopsida</taxon>
        <taxon>eudicotyledons</taxon>
        <taxon>Gunneridae</taxon>
        <taxon>Pentapetalae</taxon>
        <taxon>rosids</taxon>
        <taxon>fabids</taxon>
        <taxon>Fagales</taxon>
        <taxon>Betulaceae</taxon>
        <taxon>Carpinus</taxon>
    </lineage>
</organism>
<evidence type="ECO:0000313" key="5">
    <source>
        <dbReference type="Proteomes" id="UP000327013"/>
    </source>
</evidence>
<keyword evidence="2" id="KW-0472">Membrane</keyword>
<proteinExistence type="predicted"/>
<feature type="region of interest" description="Disordered" evidence="1">
    <location>
        <begin position="47"/>
        <end position="77"/>
    </location>
</feature>
<feature type="compositionally biased region" description="Basic and acidic residues" evidence="1">
    <location>
        <begin position="64"/>
        <end position="77"/>
    </location>
</feature>
<keyword evidence="5" id="KW-1185">Reference proteome</keyword>
<feature type="compositionally biased region" description="Basic and acidic residues" evidence="1">
    <location>
        <begin position="47"/>
        <end position="57"/>
    </location>
</feature>
<dbReference type="Pfam" id="PF10157">
    <property type="entry name" value="BORCS6"/>
    <property type="match status" value="1"/>
</dbReference>
<dbReference type="OrthoDB" id="21270at2759"/>
<reference evidence="4 5" key="1">
    <citation type="submission" date="2019-06" db="EMBL/GenBank/DDBJ databases">
        <title>A chromosomal-level reference genome of Carpinus fangiana (Coryloideae, Betulaceae).</title>
        <authorList>
            <person name="Yang X."/>
            <person name="Wang Z."/>
            <person name="Zhang L."/>
            <person name="Hao G."/>
            <person name="Liu J."/>
            <person name="Yang Y."/>
        </authorList>
    </citation>
    <scope>NUCLEOTIDE SEQUENCE [LARGE SCALE GENOMIC DNA]</scope>
    <source>
        <strain evidence="4">Cfa_2016G</strain>
        <tissue evidence="4">Leaf</tissue>
    </source>
</reference>
<keyword evidence="2" id="KW-0812">Transmembrane</keyword>
<keyword evidence="2" id="KW-1133">Transmembrane helix</keyword>
<evidence type="ECO:0000313" key="4">
    <source>
        <dbReference type="EMBL" id="KAE8055385.1"/>
    </source>
</evidence>
<dbReference type="AlphaFoldDB" id="A0A5N6R5I3"/>
<feature type="transmembrane region" description="Helical" evidence="2">
    <location>
        <begin position="259"/>
        <end position="279"/>
    </location>
</feature>
<feature type="region of interest" description="Disordered" evidence="1">
    <location>
        <begin position="98"/>
        <end position="151"/>
    </location>
</feature>
<evidence type="ECO:0000259" key="3">
    <source>
        <dbReference type="Pfam" id="PF10157"/>
    </source>
</evidence>
<feature type="domain" description="BLOC-1-related complex subunit 6 C-terminal helix" evidence="3">
    <location>
        <begin position="157"/>
        <end position="239"/>
    </location>
</feature>
<dbReference type="PANTHER" id="PTHR39708">
    <property type="entry name" value="OS07G0483400 PROTEIN"/>
    <property type="match status" value="1"/>
</dbReference>
<feature type="compositionally biased region" description="Basic and acidic residues" evidence="1">
    <location>
        <begin position="98"/>
        <end position="109"/>
    </location>
</feature>
<dbReference type="Proteomes" id="UP000327013">
    <property type="component" value="Chromosome 5"/>
</dbReference>
<sequence length="315" mass="35594">MNKKKKKKNPPLFHLESSTRTFLQPIAHQKRANEDVVVEKPITKKELLRNAKAKDEGDCGGETQSEKEPPIDEVARDGFGWKRDLPLKRTFTFAVNRDMEGGEEQRAPGDSDCNSEALISEPKPLDPPSTFPRPGSDSSQDGRTETRPTLDQTEMFRALEVLERDSVAIAESFTSLFDSLRLALSEVTSSSVDHMHCFNDAAGRLQESVLDAATKGNRYINSCLRLNEEMKGVDNLAMQLYPFLSFLYCGYMLHRCIELVLLLFFSFHLSVLFESLMFLKENPEEKCRCSRLRCEQAPPSSMKLELLGTLFTSIA</sequence>
<dbReference type="PANTHER" id="PTHR39708:SF2">
    <property type="entry name" value="BLOC-1-RELATED COMPLEX SUBUNIT 6 C-TERMINAL HELIX DOMAIN-CONTAINING PROTEIN"/>
    <property type="match status" value="1"/>
</dbReference>
<dbReference type="EMBL" id="CM017325">
    <property type="protein sequence ID" value="KAE8055385.1"/>
    <property type="molecule type" value="Genomic_DNA"/>
</dbReference>
<evidence type="ECO:0000256" key="2">
    <source>
        <dbReference type="SAM" id="Phobius"/>
    </source>
</evidence>
<dbReference type="InterPro" id="IPR046465">
    <property type="entry name" value="BORCS6_C"/>
</dbReference>